<keyword evidence="2" id="KW-1185">Reference proteome</keyword>
<dbReference type="AlphaFoldDB" id="A0A8S1NWJ3"/>
<name>A0A8S1NWJ3_PARPR</name>
<organism evidence="1 2">
    <name type="scientific">Paramecium primaurelia</name>
    <dbReference type="NCBI Taxonomy" id="5886"/>
    <lineage>
        <taxon>Eukaryota</taxon>
        <taxon>Sar</taxon>
        <taxon>Alveolata</taxon>
        <taxon>Ciliophora</taxon>
        <taxon>Intramacronucleata</taxon>
        <taxon>Oligohymenophorea</taxon>
        <taxon>Peniculida</taxon>
        <taxon>Parameciidae</taxon>
        <taxon>Paramecium</taxon>
    </lineage>
</organism>
<proteinExistence type="predicted"/>
<accession>A0A8S1NWJ3</accession>
<sequence>MLNQTMTQKLNTDQIPQQTNKLRSMNSILQYNEQNQTLLLLNIDINWLKIQAFCCKTRGQFQDKLQADLAMRNLYIKHSIQYWCKKKNNQEEFKTPINKLPSQHTQQYQLNQKFQEQKSVGLPLLKPLSFAFTQIQKKYKQIKGSQRKKTPLQLSAVQCPINTVEFKKQDINKPITSRLHSNRLKTVIEIKILQDNKYFMISEQGKEINNYQPQSKGKDQVETLYSQFFGSINRKRAATICNGSSNEIEFDYKSTNLEDKIKIHKF</sequence>
<dbReference type="Proteomes" id="UP000688137">
    <property type="component" value="Unassembled WGS sequence"/>
</dbReference>
<dbReference type="OMA" id="MISEQGK"/>
<evidence type="ECO:0000313" key="2">
    <source>
        <dbReference type="Proteomes" id="UP000688137"/>
    </source>
</evidence>
<gene>
    <name evidence="1" type="ORF">PPRIM_AZ9-3.1.T0960142</name>
</gene>
<reference evidence="1" key="1">
    <citation type="submission" date="2021-01" db="EMBL/GenBank/DDBJ databases">
        <authorList>
            <consortium name="Genoscope - CEA"/>
            <person name="William W."/>
        </authorList>
    </citation>
    <scope>NUCLEOTIDE SEQUENCE</scope>
</reference>
<comment type="caution">
    <text evidence="1">The sequence shown here is derived from an EMBL/GenBank/DDBJ whole genome shotgun (WGS) entry which is preliminary data.</text>
</comment>
<protein>
    <submittedName>
        <fullName evidence="1">Uncharacterized protein</fullName>
    </submittedName>
</protein>
<dbReference type="EMBL" id="CAJJDM010000099">
    <property type="protein sequence ID" value="CAD8094661.1"/>
    <property type="molecule type" value="Genomic_DNA"/>
</dbReference>
<evidence type="ECO:0000313" key="1">
    <source>
        <dbReference type="EMBL" id="CAD8094661.1"/>
    </source>
</evidence>